<comment type="caution">
    <text evidence="8">The sequence shown here is derived from an EMBL/GenBank/DDBJ whole genome shotgun (WGS) entry which is preliminary data.</text>
</comment>
<gene>
    <name evidence="8" type="ORF">HS088_TW13G01355</name>
</gene>
<accession>A0A7J7CX37</accession>
<protein>
    <submittedName>
        <fullName evidence="8">Uncharacterized protein</fullName>
    </submittedName>
</protein>
<organism evidence="8 9">
    <name type="scientific">Tripterygium wilfordii</name>
    <name type="common">Thunder God vine</name>
    <dbReference type="NCBI Taxonomy" id="458696"/>
    <lineage>
        <taxon>Eukaryota</taxon>
        <taxon>Viridiplantae</taxon>
        <taxon>Streptophyta</taxon>
        <taxon>Embryophyta</taxon>
        <taxon>Tracheophyta</taxon>
        <taxon>Spermatophyta</taxon>
        <taxon>Magnoliopsida</taxon>
        <taxon>eudicotyledons</taxon>
        <taxon>Gunneridae</taxon>
        <taxon>Pentapetalae</taxon>
        <taxon>rosids</taxon>
        <taxon>fabids</taxon>
        <taxon>Celastrales</taxon>
        <taxon>Celastraceae</taxon>
        <taxon>Tripterygium</taxon>
    </lineage>
</organism>
<dbReference type="GO" id="GO:0017056">
    <property type="term" value="F:structural constituent of nuclear pore"/>
    <property type="evidence" value="ECO:0007669"/>
    <property type="project" value="InterPro"/>
</dbReference>
<dbReference type="InterPro" id="IPR037700">
    <property type="entry name" value="NUP88/NUP82"/>
</dbReference>
<evidence type="ECO:0000256" key="7">
    <source>
        <dbReference type="ARBA" id="ARBA00023242"/>
    </source>
</evidence>
<reference evidence="8 9" key="1">
    <citation type="journal article" date="2020" name="Nat. Commun.">
        <title>Genome of Tripterygium wilfordii and identification of cytochrome P450 involved in triptolide biosynthesis.</title>
        <authorList>
            <person name="Tu L."/>
            <person name="Su P."/>
            <person name="Zhang Z."/>
            <person name="Gao L."/>
            <person name="Wang J."/>
            <person name="Hu T."/>
            <person name="Zhou J."/>
            <person name="Zhang Y."/>
            <person name="Zhao Y."/>
            <person name="Liu Y."/>
            <person name="Song Y."/>
            <person name="Tong Y."/>
            <person name="Lu Y."/>
            <person name="Yang J."/>
            <person name="Xu C."/>
            <person name="Jia M."/>
            <person name="Peters R.J."/>
            <person name="Huang L."/>
            <person name="Gao W."/>
        </authorList>
    </citation>
    <scope>NUCLEOTIDE SEQUENCE [LARGE SCALE GENOMIC DNA]</scope>
    <source>
        <strain evidence="9">cv. XIE 37</strain>
        <tissue evidence="8">Leaf</tissue>
    </source>
</reference>
<sequence>MSMSDSFGYSWVLGVTSTLECIVLEMKTWNLLFPIQLDAEKKLFGSEEWKERDTPDILSKELLTGPKVVLVPQASPNLRSVAADSIEGRSTLHQYYKLFHENYVEYAHKVHFELKHHAPHLKKIIDDLIWSPGWGTRETFESRGETVRIR</sequence>
<keyword evidence="3" id="KW-0509">mRNA transport</keyword>
<keyword evidence="4" id="KW-0653">Protein transport</keyword>
<comment type="subcellular location">
    <subcellularLocation>
        <location evidence="1">Nucleus</location>
        <location evidence="1">Nuclear pore complex</location>
    </subcellularLocation>
</comment>
<evidence type="ECO:0000256" key="5">
    <source>
        <dbReference type="ARBA" id="ARBA00023010"/>
    </source>
</evidence>
<dbReference type="Proteomes" id="UP000593562">
    <property type="component" value="Unassembled WGS sequence"/>
</dbReference>
<keyword evidence="6" id="KW-0906">Nuclear pore complex</keyword>
<dbReference type="GO" id="GO:0005643">
    <property type="term" value="C:nuclear pore"/>
    <property type="evidence" value="ECO:0007669"/>
    <property type="project" value="UniProtKB-SubCell"/>
</dbReference>
<dbReference type="PANTHER" id="PTHR13257:SF0">
    <property type="entry name" value="NUCLEAR PORE COMPLEX PROTEIN NUP88"/>
    <property type="match status" value="1"/>
</dbReference>
<evidence type="ECO:0000313" key="9">
    <source>
        <dbReference type="Proteomes" id="UP000593562"/>
    </source>
</evidence>
<evidence type="ECO:0000256" key="3">
    <source>
        <dbReference type="ARBA" id="ARBA00022816"/>
    </source>
</evidence>
<evidence type="ECO:0000313" key="8">
    <source>
        <dbReference type="EMBL" id="KAF5738456.1"/>
    </source>
</evidence>
<dbReference type="AlphaFoldDB" id="A0A7J7CX37"/>
<dbReference type="GO" id="GO:0006606">
    <property type="term" value="P:protein import into nucleus"/>
    <property type="evidence" value="ECO:0007669"/>
    <property type="project" value="TreeGrafter"/>
</dbReference>
<evidence type="ECO:0000256" key="1">
    <source>
        <dbReference type="ARBA" id="ARBA00004567"/>
    </source>
</evidence>
<evidence type="ECO:0000256" key="4">
    <source>
        <dbReference type="ARBA" id="ARBA00022927"/>
    </source>
</evidence>
<name>A0A7J7CX37_TRIWF</name>
<dbReference type="GO" id="GO:0006406">
    <property type="term" value="P:mRNA export from nucleus"/>
    <property type="evidence" value="ECO:0007669"/>
    <property type="project" value="TreeGrafter"/>
</dbReference>
<keyword evidence="5" id="KW-0811">Translocation</keyword>
<keyword evidence="7" id="KW-0539">Nucleus</keyword>
<dbReference type="InParanoid" id="A0A7J7CX37"/>
<dbReference type="PANTHER" id="PTHR13257">
    <property type="entry name" value="NUCLEOPORIN NUP84-RELATED"/>
    <property type="match status" value="1"/>
</dbReference>
<evidence type="ECO:0000256" key="6">
    <source>
        <dbReference type="ARBA" id="ARBA00023132"/>
    </source>
</evidence>
<dbReference type="EMBL" id="JAAARO010000013">
    <property type="protein sequence ID" value="KAF5738456.1"/>
    <property type="molecule type" value="Genomic_DNA"/>
</dbReference>
<evidence type="ECO:0000256" key="2">
    <source>
        <dbReference type="ARBA" id="ARBA00022448"/>
    </source>
</evidence>
<keyword evidence="2" id="KW-0813">Transport</keyword>
<dbReference type="GO" id="GO:0000055">
    <property type="term" value="P:ribosomal large subunit export from nucleus"/>
    <property type="evidence" value="ECO:0007669"/>
    <property type="project" value="InterPro"/>
</dbReference>
<keyword evidence="9" id="KW-1185">Reference proteome</keyword>
<proteinExistence type="predicted"/>
<dbReference type="GO" id="GO:0000056">
    <property type="term" value="P:ribosomal small subunit export from nucleus"/>
    <property type="evidence" value="ECO:0007669"/>
    <property type="project" value="InterPro"/>
</dbReference>